<evidence type="ECO:0000256" key="1">
    <source>
        <dbReference type="ARBA" id="ARBA00022649"/>
    </source>
</evidence>
<dbReference type="RefSeq" id="WP_214377669.1">
    <property type="nucleotide sequence ID" value="NZ_CP075566.1"/>
</dbReference>
<evidence type="ECO:0000313" key="3">
    <source>
        <dbReference type="Proteomes" id="UP000681155"/>
    </source>
</evidence>
<keyword evidence="3" id="KW-1185">Reference proteome</keyword>
<evidence type="ECO:0000313" key="2">
    <source>
        <dbReference type="EMBL" id="QVW21854.1"/>
    </source>
</evidence>
<gene>
    <name evidence="2" type="ORF">KJF94_18380</name>
</gene>
<dbReference type="Proteomes" id="UP000681155">
    <property type="component" value="Chromosome"/>
</dbReference>
<sequence length="81" mass="9243">MITGSKLDALRRSVVVNINGDLLDKARALDINLSETLEQTLIEIFGQNRRKQWQEENRQAMNAYTDHVGIHGVFSDGLRDF</sequence>
<dbReference type="InterPro" id="IPR009956">
    <property type="entry name" value="Post-segregation_anti-tox_CcdA"/>
</dbReference>
<dbReference type="Pfam" id="PF07362">
    <property type="entry name" value="CcdA"/>
    <property type="match status" value="1"/>
</dbReference>
<keyword evidence="1" id="KW-1277">Toxin-antitoxin system</keyword>
<proteinExistence type="predicted"/>
<reference evidence="2 3" key="1">
    <citation type="submission" date="2021-05" db="EMBL/GenBank/DDBJ databases">
        <title>Complete genome of the cytokinin-producing biocontrol strain Pseudomonas fluorescens G20-18.</title>
        <authorList>
            <person name="Nielsen T.K."/>
            <person name="Mekureyaw M.F."/>
            <person name="Hansen L.H."/>
            <person name="Nicolaisen M.H."/>
            <person name="Roitsch T.G."/>
            <person name="Hennessy R.C."/>
        </authorList>
    </citation>
    <scope>NUCLEOTIDE SEQUENCE [LARGE SCALE GENOMIC DNA]</scope>
    <source>
        <strain evidence="2 3">G20-18</strain>
    </source>
</reference>
<accession>A0ABX8EQC2</accession>
<organism evidence="2 3">
    <name type="scientific">Pseudomonas hormoni</name>
    <dbReference type="NCBI Taxonomy" id="3093767"/>
    <lineage>
        <taxon>Bacteria</taxon>
        <taxon>Pseudomonadati</taxon>
        <taxon>Pseudomonadota</taxon>
        <taxon>Gammaproteobacteria</taxon>
        <taxon>Pseudomonadales</taxon>
        <taxon>Pseudomonadaceae</taxon>
        <taxon>Pseudomonas</taxon>
    </lineage>
</organism>
<name>A0ABX8EQC2_9PSED</name>
<protein>
    <submittedName>
        <fullName evidence="2">Type II toxin-antitoxin system CcdA family antitoxin</fullName>
    </submittedName>
</protein>
<dbReference type="EMBL" id="CP075566">
    <property type="protein sequence ID" value="QVW21854.1"/>
    <property type="molecule type" value="Genomic_DNA"/>
</dbReference>